<proteinExistence type="predicted"/>
<dbReference type="EMBL" id="AVOT02011154">
    <property type="protein sequence ID" value="MBW0491582.1"/>
    <property type="molecule type" value="Genomic_DNA"/>
</dbReference>
<evidence type="ECO:0000313" key="2">
    <source>
        <dbReference type="Proteomes" id="UP000765509"/>
    </source>
</evidence>
<protein>
    <submittedName>
        <fullName evidence="1">Uncharacterized protein</fullName>
    </submittedName>
</protein>
<accession>A0A9Q3D0D4</accession>
<organism evidence="1 2">
    <name type="scientific">Austropuccinia psidii MF-1</name>
    <dbReference type="NCBI Taxonomy" id="1389203"/>
    <lineage>
        <taxon>Eukaryota</taxon>
        <taxon>Fungi</taxon>
        <taxon>Dikarya</taxon>
        <taxon>Basidiomycota</taxon>
        <taxon>Pucciniomycotina</taxon>
        <taxon>Pucciniomycetes</taxon>
        <taxon>Pucciniales</taxon>
        <taxon>Sphaerophragmiaceae</taxon>
        <taxon>Austropuccinia</taxon>
    </lineage>
</organism>
<sequence length="87" mass="10022">MIQTLEGMIRRFCDYGLELKDSDGFHHDWCTLIPALELAYKTTGETPSILEKGWNPSLPSDTPKKDLVYIQPKESSFNIIFNGERHH</sequence>
<keyword evidence="2" id="KW-1185">Reference proteome</keyword>
<reference evidence="1" key="1">
    <citation type="submission" date="2021-03" db="EMBL/GenBank/DDBJ databases">
        <title>Draft genome sequence of rust myrtle Austropuccinia psidii MF-1, a brazilian biotype.</title>
        <authorList>
            <person name="Quecine M.C."/>
            <person name="Pachon D.M.R."/>
            <person name="Bonatelli M.L."/>
            <person name="Correr F.H."/>
            <person name="Franceschini L.M."/>
            <person name="Leite T.F."/>
            <person name="Margarido G.R.A."/>
            <person name="Almeida C.A."/>
            <person name="Ferrarezi J.A."/>
            <person name="Labate C.A."/>
        </authorList>
    </citation>
    <scope>NUCLEOTIDE SEQUENCE</scope>
    <source>
        <strain evidence="1">MF-1</strain>
    </source>
</reference>
<dbReference type="AlphaFoldDB" id="A0A9Q3D0D4"/>
<gene>
    <name evidence="1" type="ORF">O181_031297</name>
</gene>
<evidence type="ECO:0000313" key="1">
    <source>
        <dbReference type="EMBL" id="MBW0491582.1"/>
    </source>
</evidence>
<name>A0A9Q3D0D4_9BASI</name>
<dbReference type="Proteomes" id="UP000765509">
    <property type="component" value="Unassembled WGS sequence"/>
</dbReference>
<comment type="caution">
    <text evidence="1">The sequence shown here is derived from an EMBL/GenBank/DDBJ whole genome shotgun (WGS) entry which is preliminary data.</text>
</comment>